<organism evidence="4 5">
    <name type="scientific">Cellulomonas hominis</name>
    <dbReference type="NCBI Taxonomy" id="156981"/>
    <lineage>
        <taxon>Bacteria</taxon>
        <taxon>Bacillati</taxon>
        <taxon>Actinomycetota</taxon>
        <taxon>Actinomycetes</taxon>
        <taxon>Micrococcales</taxon>
        <taxon>Cellulomonadaceae</taxon>
        <taxon>Cellulomonas</taxon>
    </lineage>
</organism>
<feature type="compositionally biased region" description="Low complexity" evidence="1">
    <location>
        <begin position="68"/>
        <end position="95"/>
    </location>
</feature>
<protein>
    <submittedName>
        <fullName evidence="4">Sensor domain-containing protein</fullName>
    </submittedName>
</protein>
<evidence type="ECO:0000256" key="2">
    <source>
        <dbReference type="SAM" id="Phobius"/>
    </source>
</evidence>
<feature type="compositionally biased region" description="Basic and acidic residues" evidence="1">
    <location>
        <begin position="12"/>
        <end position="22"/>
    </location>
</feature>
<keyword evidence="2" id="KW-0812">Transmembrane</keyword>
<accession>A0A7Z8JXY7</accession>
<feature type="transmembrane region" description="Helical" evidence="2">
    <location>
        <begin position="35"/>
        <end position="54"/>
    </location>
</feature>
<evidence type="ECO:0000313" key="4">
    <source>
        <dbReference type="EMBL" id="TKR22182.1"/>
    </source>
</evidence>
<feature type="region of interest" description="Disordered" evidence="1">
    <location>
        <begin position="61"/>
        <end position="95"/>
    </location>
</feature>
<dbReference type="InterPro" id="IPR026954">
    <property type="entry name" value="PknH-like_Extracell"/>
</dbReference>
<proteinExistence type="predicted"/>
<evidence type="ECO:0000313" key="5">
    <source>
        <dbReference type="Proteomes" id="UP000308121"/>
    </source>
</evidence>
<dbReference type="Proteomes" id="UP000308121">
    <property type="component" value="Unassembled WGS sequence"/>
</dbReference>
<dbReference type="OrthoDB" id="4823468at2"/>
<dbReference type="Pfam" id="PF14032">
    <property type="entry name" value="PknH_C"/>
    <property type="match status" value="1"/>
</dbReference>
<reference evidence="4 5" key="1">
    <citation type="submission" date="2019-05" db="EMBL/GenBank/DDBJ databases">
        <title>Genome sequence of Cellulomonas hominis strain CS1.</title>
        <authorList>
            <person name="Belmont J."/>
            <person name="Maclea K.S."/>
        </authorList>
    </citation>
    <scope>NUCLEOTIDE SEQUENCE [LARGE SCALE GENOMIC DNA]</scope>
    <source>
        <strain evidence="4 5">CS1</strain>
    </source>
</reference>
<dbReference type="InterPro" id="IPR038232">
    <property type="entry name" value="PknH-like_Extracell_sf"/>
</dbReference>
<gene>
    <name evidence="4" type="ORF">FA014_17825</name>
</gene>
<name>A0A7Z8JXY7_9CELL</name>
<dbReference type="RefSeq" id="WP_154730965.1">
    <property type="nucleotide sequence ID" value="NZ_SZYE01000233.1"/>
</dbReference>
<sequence>MTAPVPPSADSPGHRAPDRPGSDRPGGPAPARDRAWPWLLVLVLAVAAGVLLAWRPWAPAPQPRHDAPAATATPTATATAGTSPTATPAPTGGGAAFDAASAPALFLTDDELARAVPMAAGQSLADAEEARWGLPDRSTVEPSSCTPAVTTTEREPDVFLRRFASDDAVTVIQSVLVLPDAAAARAAFDVLVGTLEDCDAYQQTNPGTDGGAWTADPPTTDDGAVPTVVRTLALSAEGATSPEVEVTALAGNALVTTTASGVDPAAEPADPATLAGVARSSAERALAGIG</sequence>
<dbReference type="EMBL" id="SZYE01000233">
    <property type="protein sequence ID" value="TKR22182.1"/>
    <property type="molecule type" value="Genomic_DNA"/>
</dbReference>
<comment type="caution">
    <text evidence="4">The sequence shown here is derived from an EMBL/GenBank/DDBJ whole genome shotgun (WGS) entry which is preliminary data.</text>
</comment>
<dbReference type="AlphaFoldDB" id="A0A7Z8JXY7"/>
<feature type="region of interest" description="Disordered" evidence="1">
    <location>
        <begin position="1"/>
        <end position="30"/>
    </location>
</feature>
<dbReference type="Gene3D" id="3.40.1000.70">
    <property type="entry name" value="PknH-like extracellular domain"/>
    <property type="match status" value="1"/>
</dbReference>
<feature type="domain" description="PknH-like extracellular" evidence="3">
    <location>
        <begin position="99"/>
        <end position="266"/>
    </location>
</feature>
<keyword evidence="2" id="KW-1133">Transmembrane helix</keyword>
<evidence type="ECO:0000256" key="1">
    <source>
        <dbReference type="SAM" id="MobiDB-lite"/>
    </source>
</evidence>
<keyword evidence="2" id="KW-0472">Membrane</keyword>
<evidence type="ECO:0000259" key="3">
    <source>
        <dbReference type="Pfam" id="PF14032"/>
    </source>
</evidence>